<dbReference type="Proteomes" id="UP000284219">
    <property type="component" value="Unassembled WGS sequence"/>
</dbReference>
<comment type="caution">
    <text evidence="1">The sequence shown here is derived from an EMBL/GenBank/DDBJ whole genome shotgun (WGS) entry which is preliminary data.</text>
</comment>
<name>A0A419SKR1_9BACL</name>
<keyword evidence="2" id="KW-1185">Reference proteome</keyword>
<evidence type="ECO:0000313" key="1">
    <source>
        <dbReference type="EMBL" id="RKD24539.1"/>
    </source>
</evidence>
<accession>A0A419SKR1</accession>
<reference evidence="1 2" key="1">
    <citation type="submission" date="2016-08" db="EMBL/GenBank/DDBJ databases">
        <title>Novel Firmicute Genomes.</title>
        <authorList>
            <person name="Poppleton D.I."/>
            <person name="Gribaldo S."/>
        </authorList>
    </citation>
    <scope>NUCLEOTIDE SEQUENCE [LARGE SCALE GENOMIC DNA]</scope>
    <source>
        <strain evidence="1 2">RAOx-1</strain>
    </source>
</reference>
<dbReference type="AlphaFoldDB" id="A0A419SKR1"/>
<dbReference type="RefSeq" id="WP_120189835.1">
    <property type="nucleotide sequence ID" value="NZ_MCHY01000008.1"/>
</dbReference>
<dbReference type="EMBL" id="MCHY01000008">
    <property type="protein sequence ID" value="RKD24539.1"/>
    <property type="molecule type" value="Genomic_DNA"/>
</dbReference>
<protein>
    <submittedName>
        <fullName evidence="1">Uncharacterized protein</fullName>
    </submittedName>
</protein>
<gene>
    <name evidence="1" type="ORF">BEP19_09150</name>
</gene>
<sequence length="77" mass="8904">MLKKFSFWLSILSIGICLFHAFGFDEGNLVLIGLNPGYFIIPIKFDRIESYYIHHLLSFFIIGITVDKVKAVFYPKS</sequence>
<proteinExistence type="predicted"/>
<organism evidence="1 2">
    <name type="scientific">Ammoniphilus oxalaticus</name>
    <dbReference type="NCBI Taxonomy" id="66863"/>
    <lineage>
        <taxon>Bacteria</taxon>
        <taxon>Bacillati</taxon>
        <taxon>Bacillota</taxon>
        <taxon>Bacilli</taxon>
        <taxon>Bacillales</taxon>
        <taxon>Paenibacillaceae</taxon>
        <taxon>Aneurinibacillus group</taxon>
        <taxon>Ammoniphilus</taxon>
    </lineage>
</organism>
<evidence type="ECO:0000313" key="2">
    <source>
        <dbReference type="Proteomes" id="UP000284219"/>
    </source>
</evidence>
<dbReference type="OrthoDB" id="2616150at2"/>